<organism evidence="9 10">
    <name type="scientific">Schizopora paradoxa</name>
    <dbReference type="NCBI Taxonomy" id="27342"/>
    <lineage>
        <taxon>Eukaryota</taxon>
        <taxon>Fungi</taxon>
        <taxon>Dikarya</taxon>
        <taxon>Basidiomycota</taxon>
        <taxon>Agaricomycotina</taxon>
        <taxon>Agaricomycetes</taxon>
        <taxon>Hymenochaetales</taxon>
        <taxon>Schizoporaceae</taxon>
        <taxon>Schizopora</taxon>
    </lineage>
</organism>
<dbReference type="InterPro" id="IPR001261">
    <property type="entry name" value="ArgE/DapE_CS"/>
</dbReference>
<dbReference type="OrthoDB" id="3064516at2759"/>
<evidence type="ECO:0000256" key="6">
    <source>
        <dbReference type="PIRSR" id="PIRSR037217-1"/>
    </source>
</evidence>
<dbReference type="Gene3D" id="1.10.150.900">
    <property type="match status" value="1"/>
</dbReference>
<feature type="active site" evidence="6">
    <location>
        <position position="149"/>
    </location>
</feature>
<keyword evidence="2" id="KW-0645">Protease</keyword>
<dbReference type="Pfam" id="PF01546">
    <property type="entry name" value="Peptidase_M20"/>
    <property type="match status" value="1"/>
</dbReference>
<keyword evidence="3 7" id="KW-0479">Metal-binding</keyword>
<dbReference type="Gene3D" id="3.40.630.10">
    <property type="entry name" value="Zn peptidases"/>
    <property type="match status" value="1"/>
</dbReference>
<dbReference type="InParanoid" id="A0A0H2RIG0"/>
<dbReference type="SUPFAM" id="SSF55031">
    <property type="entry name" value="Bacterial exopeptidase dimerisation domain"/>
    <property type="match status" value="1"/>
</dbReference>
<dbReference type="CDD" id="cd05674">
    <property type="entry name" value="M20_yscS"/>
    <property type="match status" value="1"/>
</dbReference>
<feature type="binding site" evidence="7">
    <location>
        <position position="217"/>
    </location>
    <ligand>
        <name>Zn(2+)</name>
        <dbReference type="ChEBI" id="CHEBI:29105"/>
        <label>1</label>
    </ligand>
</feature>
<feature type="binding site" evidence="7">
    <location>
        <position position="529"/>
    </location>
    <ligand>
        <name>Zn(2+)</name>
        <dbReference type="ChEBI" id="CHEBI:29105"/>
        <label>1</label>
    </ligand>
</feature>
<dbReference type="InterPro" id="IPR036264">
    <property type="entry name" value="Bact_exopeptidase_dim_dom"/>
</dbReference>
<dbReference type="PIRSF" id="PIRSF037217">
    <property type="entry name" value="Carboxypeptidase_S"/>
    <property type="match status" value="1"/>
</dbReference>
<gene>
    <name evidence="9" type="ORF">SCHPADRAFT_941909</name>
</gene>
<evidence type="ECO:0000256" key="4">
    <source>
        <dbReference type="ARBA" id="ARBA00022801"/>
    </source>
</evidence>
<dbReference type="GO" id="GO:0046872">
    <property type="term" value="F:metal ion binding"/>
    <property type="evidence" value="ECO:0007669"/>
    <property type="project" value="UniProtKB-KW"/>
</dbReference>
<dbReference type="GO" id="GO:0000328">
    <property type="term" value="C:fungal-type vacuole lumen"/>
    <property type="evidence" value="ECO:0007669"/>
    <property type="project" value="TreeGrafter"/>
</dbReference>
<dbReference type="PANTHER" id="PTHR45962">
    <property type="entry name" value="N-FATTY-ACYL-AMINO ACID SYNTHASE/HYDROLASE PM20D1"/>
    <property type="match status" value="1"/>
</dbReference>
<keyword evidence="5 7" id="KW-0862">Zinc</keyword>
<feature type="domain" description="Peptidase M20 dimerisation" evidence="8">
    <location>
        <begin position="263"/>
        <end position="417"/>
    </location>
</feature>
<keyword evidence="4" id="KW-0378">Hydrolase</keyword>
<evidence type="ECO:0000313" key="9">
    <source>
        <dbReference type="EMBL" id="KLO11594.1"/>
    </source>
</evidence>
<feature type="binding site" evidence="7">
    <location>
        <position position="182"/>
    </location>
    <ligand>
        <name>Zn(2+)</name>
        <dbReference type="ChEBI" id="CHEBI:29105"/>
        <label>2</label>
    </ligand>
</feature>
<dbReference type="InterPro" id="IPR002933">
    <property type="entry name" value="Peptidase_M20"/>
</dbReference>
<comment type="similarity">
    <text evidence="1">Belongs to the peptidase M20A family.</text>
</comment>
<name>A0A0H2RIG0_9AGAM</name>
<protein>
    <submittedName>
        <fullName evidence="9">Carboxypeptidase S</fullName>
    </submittedName>
</protein>
<evidence type="ECO:0000256" key="3">
    <source>
        <dbReference type="ARBA" id="ARBA00022723"/>
    </source>
</evidence>
<dbReference type="PROSITE" id="PS00758">
    <property type="entry name" value="ARGE_DAPE_CPG2_1"/>
    <property type="match status" value="1"/>
</dbReference>
<feature type="active site" description="Proton acceptor" evidence="6">
    <location>
        <position position="216"/>
    </location>
</feature>
<dbReference type="PROSITE" id="PS00759">
    <property type="entry name" value="ARGE_DAPE_CPG2_2"/>
    <property type="match status" value="1"/>
</dbReference>
<dbReference type="Pfam" id="PF07687">
    <property type="entry name" value="M20_dimer"/>
    <property type="match status" value="1"/>
</dbReference>
<evidence type="ECO:0000313" key="10">
    <source>
        <dbReference type="Proteomes" id="UP000053477"/>
    </source>
</evidence>
<feature type="binding site" evidence="7">
    <location>
        <position position="182"/>
    </location>
    <ligand>
        <name>Zn(2+)</name>
        <dbReference type="ChEBI" id="CHEBI:29105"/>
        <label>1</label>
    </ligand>
</feature>
<accession>A0A0H2RIG0</accession>
<evidence type="ECO:0000256" key="7">
    <source>
        <dbReference type="PIRSR" id="PIRSR037217-2"/>
    </source>
</evidence>
<keyword evidence="10" id="KW-1185">Reference proteome</keyword>
<dbReference type="Gene3D" id="3.30.70.360">
    <property type="match status" value="1"/>
</dbReference>
<dbReference type="InterPro" id="IPR017141">
    <property type="entry name" value="Pept_M20_carboxypep"/>
</dbReference>
<dbReference type="STRING" id="27342.A0A0H2RIG0"/>
<evidence type="ECO:0000259" key="8">
    <source>
        <dbReference type="Pfam" id="PF07687"/>
    </source>
</evidence>
<proteinExistence type="inferred from homology"/>
<dbReference type="FunCoup" id="A0A0H2RIG0">
    <property type="interactions" value="10"/>
</dbReference>
<feature type="binding site" evidence="7">
    <location>
        <position position="147"/>
    </location>
    <ligand>
        <name>Zn(2+)</name>
        <dbReference type="ChEBI" id="CHEBI:29105"/>
        <label>2</label>
    </ligand>
</feature>
<feature type="binding site" evidence="7">
    <location>
        <position position="245"/>
    </location>
    <ligand>
        <name>Zn(2+)</name>
        <dbReference type="ChEBI" id="CHEBI:29105"/>
        <label>2</label>
    </ligand>
</feature>
<dbReference type="AlphaFoldDB" id="A0A0H2RIG0"/>
<dbReference type="GO" id="GO:0051603">
    <property type="term" value="P:proteolysis involved in protein catabolic process"/>
    <property type="evidence" value="ECO:0007669"/>
    <property type="project" value="TreeGrafter"/>
</dbReference>
<evidence type="ECO:0000256" key="2">
    <source>
        <dbReference type="ARBA" id="ARBA00022670"/>
    </source>
</evidence>
<keyword evidence="9" id="KW-0121">Carboxypeptidase</keyword>
<reference evidence="9 10" key="1">
    <citation type="submission" date="2015-04" db="EMBL/GenBank/DDBJ databases">
        <title>Complete genome sequence of Schizopora paradoxa KUC8140, a cosmopolitan wood degrader in East Asia.</title>
        <authorList>
            <consortium name="DOE Joint Genome Institute"/>
            <person name="Min B."/>
            <person name="Park H."/>
            <person name="Jang Y."/>
            <person name="Kim J.-J."/>
            <person name="Kim K.H."/>
            <person name="Pangilinan J."/>
            <person name="Lipzen A."/>
            <person name="Riley R."/>
            <person name="Grigoriev I.V."/>
            <person name="Spatafora J.W."/>
            <person name="Choi I.-G."/>
        </authorList>
    </citation>
    <scope>NUCLEOTIDE SEQUENCE [LARGE SCALE GENOMIC DNA]</scope>
    <source>
        <strain evidence="9 10">KUC8140</strain>
    </source>
</reference>
<dbReference type="SUPFAM" id="SSF53187">
    <property type="entry name" value="Zn-dependent exopeptidases"/>
    <property type="match status" value="1"/>
</dbReference>
<dbReference type="GO" id="GO:0004181">
    <property type="term" value="F:metallocarboxypeptidase activity"/>
    <property type="evidence" value="ECO:0007669"/>
    <property type="project" value="InterPro"/>
</dbReference>
<evidence type="ECO:0000256" key="1">
    <source>
        <dbReference type="ARBA" id="ARBA00006247"/>
    </source>
</evidence>
<dbReference type="InterPro" id="IPR011650">
    <property type="entry name" value="Peptidase_M20_dimer"/>
</dbReference>
<dbReference type="EMBL" id="KQ085996">
    <property type="protein sequence ID" value="KLO11594.1"/>
    <property type="molecule type" value="Genomic_DNA"/>
</dbReference>
<sequence>MEKSGLLPMTTPPPRQTWFSSTTRTRIAFLGLTAVLATVFHLYSRGCDGSFGGTVCTWNEVGKSAKELCPQAKPVVPSKHKELWESIGASYDTSEFKDRAVEWLRDAVRIPTESHSKLKLTKVNTYGLLYEWEGKDSSLKPILLTAHQDVVPVDQETVDEWEYPPYSGHFDGQRIWGRGTIDDKSGLIGLLLSIESLLDMDFEPSRKVVLAFGFDEETSGMNGARALGEYMHSSFGEDSFSMLVDEGAGYFELLGSPFAVPGVGEKGAMDVRVDVTSPGGHSSVPPDHTSIGMLSALLVQIEETPYPISISRDSPAYATLQCEAAHSEEMDPWLRKTIMKSVKSDWALRELRDFIEEDLDLRSLFGTTQAIDIILGGVKANALPEEAWAVVDHRIATQSTVADVKKHDTAVLEHLAEKFNLSYTAFGQKVYTGSGAKYGSLDISDAWGTALEPAPITPMDGEAFKLLSGTIKATYNAQRKFKNSEEIIVAPGIMTGNTDTRHYWNLTKNIFRYSHQNTGSGGAIGNGVHTVNESTDIDAFLEMIRFFTTLILNADESSRI</sequence>
<evidence type="ECO:0000256" key="5">
    <source>
        <dbReference type="ARBA" id="ARBA00022833"/>
    </source>
</evidence>
<dbReference type="Proteomes" id="UP000053477">
    <property type="component" value="Unassembled WGS sequence"/>
</dbReference>
<dbReference type="InterPro" id="IPR047177">
    <property type="entry name" value="Pept_M20A"/>
</dbReference>
<dbReference type="PANTHER" id="PTHR45962:SF1">
    <property type="entry name" value="N-FATTY-ACYL-AMINO ACID SYNTHASE_HYDROLASE PM20D1"/>
    <property type="match status" value="1"/>
</dbReference>